<evidence type="ECO:0000313" key="11">
    <source>
        <dbReference type="EMBL" id="CAD7631862.1"/>
    </source>
</evidence>
<dbReference type="InterPro" id="IPR000997">
    <property type="entry name" value="Cholinesterase"/>
</dbReference>
<organism evidence="11">
    <name type="scientific">Medioppia subpectinata</name>
    <dbReference type="NCBI Taxonomy" id="1979941"/>
    <lineage>
        <taxon>Eukaryota</taxon>
        <taxon>Metazoa</taxon>
        <taxon>Ecdysozoa</taxon>
        <taxon>Arthropoda</taxon>
        <taxon>Chelicerata</taxon>
        <taxon>Arachnida</taxon>
        <taxon>Acari</taxon>
        <taxon>Acariformes</taxon>
        <taxon>Sarcoptiformes</taxon>
        <taxon>Oribatida</taxon>
        <taxon>Brachypylina</taxon>
        <taxon>Oppioidea</taxon>
        <taxon>Oppiidae</taxon>
        <taxon>Medioppia</taxon>
    </lineage>
</organism>
<feature type="domain" description="Carboxylesterase type B" evidence="10">
    <location>
        <begin position="26"/>
        <end position="541"/>
    </location>
</feature>
<dbReference type="InterPro" id="IPR050654">
    <property type="entry name" value="AChE-related_enzymes"/>
</dbReference>
<dbReference type="EMBL" id="OC864671">
    <property type="protein sequence ID" value="CAD7631862.1"/>
    <property type="molecule type" value="Genomic_DNA"/>
</dbReference>
<dbReference type="InterPro" id="IPR029058">
    <property type="entry name" value="AB_hydrolase_fold"/>
</dbReference>
<evidence type="ECO:0000256" key="8">
    <source>
        <dbReference type="PIRSR" id="PIRSR600997-1"/>
    </source>
</evidence>
<name>A0A7R9KZ28_9ACAR</name>
<evidence type="ECO:0000256" key="2">
    <source>
        <dbReference type="ARBA" id="ARBA00022487"/>
    </source>
</evidence>
<dbReference type="InterPro" id="IPR019819">
    <property type="entry name" value="Carboxylesterase_B_CS"/>
</dbReference>
<keyword evidence="2" id="KW-0719">Serine esterase</keyword>
<dbReference type="GO" id="GO:0006581">
    <property type="term" value="P:acetylcholine catabolic process"/>
    <property type="evidence" value="ECO:0007669"/>
    <property type="project" value="TreeGrafter"/>
</dbReference>
<dbReference type="FunFam" id="3.40.50.1820:FF:000029">
    <property type="entry name" value="Acetylcholinesterase"/>
    <property type="match status" value="1"/>
</dbReference>
<evidence type="ECO:0000259" key="10">
    <source>
        <dbReference type="Pfam" id="PF00135"/>
    </source>
</evidence>
<dbReference type="PANTHER" id="PTHR43918">
    <property type="entry name" value="ACETYLCHOLINESTERASE"/>
    <property type="match status" value="1"/>
</dbReference>
<proteinExistence type="inferred from homology"/>
<dbReference type="PROSITE" id="PS00122">
    <property type="entry name" value="CARBOXYLESTERASE_B_1"/>
    <property type="match status" value="1"/>
</dbReference>
<protein>
    <recommendedName>
        <fullName evidence="9">Carboxylic ester hydrolase</fullName>
        <ecNumber evidence="9">3.1.1.-</ecNumber>
    </recommendedName>
</protein>
<keyword evidence="6" id="KW-0325">Glycoprotein</keyword>
<dbReference type="InterPro" id="IPR019826">
    <property type="entry name" value="Carboxylesterase_B_AS"/>
</dbReference>
<dbReference type="AlphaFoldDB" id="A0A7R9KZ28"/>
<evidence type="ECO:0000256" key="6">
    <source>
        <dbReference type="ARBA" id="ARBA00023180"/>
    </source>
</evidence>
<keyword evidence="12" id="KW-1185">Reference proteome</keyword>
<dbReference type="EMBL" id="CAJPIZ010010096">
    <property type="protein sequence ID" value="CAG2112292.1"/>
    <property type="molecule type" value="Genomic_DNA"/>
</dbReference>
<gene>
    <name evidence="11" type="ORF">OSB1V03_LOCUS12271</name>
</gene>
<dbReference type="PRINTS" id="PR00878">
    <property type="entry name" value="CHOLNESTRASE"/>
</dbReference>
<feature type="active site" description="Charge relay system" evidence="8">
    <location>
        <position position="469"/>
    </location>
</feature>
<dbReference type="GO" id="GO:0005886">
    <property type="term" value="C:plasma membrane"/>
    <property type="evidence" value="ECO:0007669"/>
    <property type="project" value="TreeGrafter"/>
</dbReference>
<evidence type="ECO:0000256" key="4">
    <source>
        <dbReference type="ARBA" id="ARBA00022867"/>
    </source>
</evidence>
<dbReference type="Pfam" id="PF00135">
    <property type="entry name" value="COesterase"/>
    <property type="match status" value="1"/>
</dbReference>
<dbReference type="SUPFAM" id="SSF53474">
    <property type="entry name" value="alpha/beta-Hydrolases"/>
    <property type="match status" value="1"/>
</dbReference>
<keyword evidence="9" id="KW-0732">Signal</keyword>
<dbReference type="Gene3D" id="3.40.50.1820">
    <property type="entry name" value="alpha/beta hydrolase"/>
    <property type="match status" value="1"/>
</dbReference>
<accession>A0A7R9KZ28</accession>
<dbReference type="InterPro" id="IPR002018">
    <property type="entry name" value="CarbesteraseB"/>
</dbReference>
<feature type="active site" description="Charge relay system" evidence="8">
    <location>
        <position position="346"/>
    </location>
</feature>
<comment type="catalytic activity">
    <reaction evidence="7">
        <text>acetylcholine + H2O = choline + acetate + H(+)</text>
        <dbReference type="Rhea" id="RHEA:17561"/>
        <dbReference type="ChEBI" id="CHEBI:15354"/>
        <dbReference type="ChEBI" id="CHEBI:15355"/>
        <dbReference type="ChEBI" id="CHEBI:15377"/>
        <dbReference type="ChEBI" id="CHEBI:15378"/>
        <dbReference type="ChEBI" id="CHEBI:30089"/>
        <dbReference type="EC" id="3.1.1.7"/>
    </reaction>
</comment>
<reference evidence="11" key="1">
    <citation type="submission" date="2020-11" db="EMBL/GenBank/DDBJ databases">
        <authorList>
            <person name="Tran Van P."/>
        </authorList>
    </citation>
    <scope>NUCLEOTIDE SEQUENCE</scope>
</reference>
<sequence>MVLFVGFAVVFGDNTGADNTDNDQTVSVRIKNGIINGLRETTVDGRELNVYRGIPYAEPPVGDLRFRKPLPRNQWSEPLNAFNYSKACYQSIGFVKSQQNWSDDDFGEDCLYLNIWSPVTADDESPKAVMFWIHGGALMVGSAHENHYEGHVLSGLGDVVFVSVNYRVFGFLYSGTPEAPGNMGLWDQALALEWVNDNIRYFGGDPERITIFGESAGSWAASLHVLSPVSRHLFHNAILSSGAYTNNLIDAPNDAYIEMWLLGAELSGCGTNETQFTEEVMQCMRALDVDKLADIVSMPQLNSREISLFFVVVVDGEFLPKMPAEMLADGDYKRNVNLMVSNVEDEGSFILQMMYRFRYFHATNPYNYTYAEAVDELTLIAPKLSIAYEINGEEVAKLYYTGLSDANDYHLLRRTMGIAVGDYYFTCPTVEFAHQVFRHSDFKANVYQYVFNSKLRDNFLCSKWMGVCHGNDLAPMFGRPLADTDQYSDREVQISRQMVDFLTEFAKTGAPSAQNGTHWQKYFAIDDNIVAPFYEITIEPKAVTNFGVGFKMHECQHLWRKYLIS</sequence>
<comment type="similarity">
    <text evidence="1 9">Belongs to the type-B carboxylesterase/lipase family.</text>
</comment>
<evidence type="ECO:0000313" key="12">
    <source>
        <dbReference type="Proteomes" id="UP000759131"/>
    </source>
</evidence>
<evidence type="ECO:0000256" key="7">
    <source>
        <dbReference type="ARBA" id="ARBA00048484"/>
    </source>
</evidence>
<evidence type="ECO:0000256" key="5">
    <source>
        <dbReference type="ARBA" id="ARBA00023157"/>
    </source>
</evidence>
<dbReference type="EC" id="3.1.1.-" evidence="9"/>
<evidence type="ECO:0000256" key="1">
    <source>
        <dbReference type="ARBA" id="ARBA00005964"/>
    </source>
</evidence>
<keyword evidence="4" id="KW-0531">Neurotransmitter degradation</keyword>
<feature type="active site" description="Acyl-ester intermediate" evidence="8">
    <location>
        <position position="215"/>
    </location>
</feature>
<dbReference type="GO" id="GO:0003990">
    <property type="term" value="F:acetylcholinesterase activity"/>
    <property type="evidence" value="ECO:0007669"/>
    <property type="project" value="UniProtKB-EC"/>
</dbReference>
<feature type="signal peptide" evidence="9">
    <location>
        <begin position="1"/>
        <end position="17"/>
    </location>
</feature>
<keyword evidence="5" id="KW-1015">Disulfide bond</keyword>
<dbReference type="GO" id="GO:0019695">
    <property type="term" value="P:choline metabolic process"/>
    <property type="evidence" value="ECO:0007669"/>
    <property type="project" value="TreeGrafter"/>
</dbReference>
<dbReference type="PROSITE" id="PS00941">
    <property type="entry name" value="CARBOXYLESTERASE_B_2"/>
    <property type="match status" value="1"/>
</dbReference>
<dbReference type="GO" id="GO:0005615">
    <property type="term" value="C:extracellular space"/>
    <property type="evidence" value="ECO:0007669"/>
    <property type="project" value="TreeGrafter"/>
</dbReference>
<feature type="chain" id="PRO_5035956891" description="Carboxylic ester hydrolase" evidence="9">
    <location>
        <begin position="18"/>
        <end position="565"/>
    </location>
</feature>
<dbReference type="PANTHER" id="PTHR43918:SF4">
    <property type="entry name" value="CARBOXYLIC ESTER HYDROLASE"/>
    <property type="match status" value="1"/>
</dbReference>
<evidence type="ECO:0000256" key="3">
    <source>
        <dbReference type="ARBA" id="ARBA00022801"/>
    </source>
</evidence>
<evidence type="ECO:0000256" key="9">
    <source>
        <dbReference type="RuleBase" id="RU361235"/>
    </source>
</evidence>
<dbReference type="OrthoDB" id="19653at2759"/>
<keyword evidence="3 9" id="KW-0378">Hydrolase</keyword>
<dbReference type="Proteomes" id="UP000759131">
    <property type="component" value="Unassembled WGS sequence"/>
</dbReference>